<accession>A0A9J7BKY1</accession>
<feature type="region of interest" description="Disordered" evidence="1">
    <location>
        <begin position="150"/>
        <end position="172"/>
    </location>
</feature>
<dbReference type="Proteomes" id="UP001059380">
    <property type="component" value="Chromosome"/>
</dbReference>
<evidence type="ECO:0000313" key="3">
    <source>
        <dbReference type="EMBL" id="UWZ83267.1"/>
    </source>
</evidence>
<feature type="chain" id="PRO_5039943354" description="Alpha/beta hydrolase" evidence="2">
    <location>
        <begin position="24"/>
        <end position="356"/>
    </location>
</feature>
<dbReference type="EMBL" id="CP093313">
    <property type="protein sequence ID" value="UWZ83267.1"/>
    <property type="molecule type" value="Genomic_DNA"/>
</dbReference>
<evidence type="ECO:0000256" key="2">
    <source>
        <dbReference type="SAM" id="SignalP"/>
    </source>
</evidence>
<reference evidence="3" key="1">
    <citation type="submission" date="2021-04" db="EMBL/GenBank/DDBJ databases">
        <title>Phylogenetic analysis of Acidobacteriaceae.</title>
        <authorList>
            <person name="Qiu L."/>
            <person name="Zhang Q."/>
        </authorList>
    </citation>
    <scope>NUCLEOTIDE SEQUENCE</scope>
    <source>
        <strain evidence="3">DSM 25168</strain>
    </source>
</reference>
<dbReference type="InterPro" id="IPR029058">
    <property type="entry name" value="AB_hydrolase_fold"/>
</dbReference>
<dbReference type="PANTHER" id="PTHR33428">
    <property type="entry name" value="CHLOROPHYLLASE-2, CHLOROPLASTIC"/>
    <property type="match status" value="1"/>
</dbReference>
<organism evidence="3 4">
    <name type="scientific">Occallatibacter riparius</name>
    <dbReference type="NCBI Taxonomy" id="1002689"/>
    <lineage>
        <taxon>Bacteria</taxon>
        <taxon>Pseudomonadati</taxon>
        <taxon>Acidobacteriota</taxon>
        <taxon>Terriglobia</taxon>
        <taxon>Terriglobales</taxon>
        <taxon>Acidobacteriaceae</taxon>
        <taxon>Occallatibacter</taxon>
    </lineage>
</organism>
<dbReference type="Gene3D" id="3.40.50.1820">
    <property type="entry name" value="alpha/beta hydrolase"/>
    <property type="match status" value="1"/>
</dbReference>
<dbReference type="KEGG" id="orp:MOP44_22190"/>
<dbReference type="RefSeq" id="WP_260792601.1">
    <property type="nucleotide sequence ID" value="NZ_CP093313.1"/>
</dbReference>
<keyword evidence="2" id="KW-0732">Signal</keyword>
<name>A0A9J7BKY1_9BACT</name>
<dbReference type="AlphaFoldDB" id="A0A9J7BKY1"/>
<proteinExistence type="predicted"/>
<gene>
    <name evidence="3" type="ORF">MOP44_22190</name>
</gene>
<sequence>MPARYWKMGIWFPAALLVSAAIAAAQGTPATPAAAQPQAGNRPAFTFPPPANTALGQKAALMGSLKWDKVPDLEGSGPFPASYAAAPNGAEYVIYQPKDLAGAEAKGKLGVYVWGSGACSPDAAGSRFHLTEIASHGYVVIVPGKILSGPKAPPRSEGADGGPSQQDPAARSTAEKMVAGIDWILAENQRQGSPYFGAIDPARIAVAGFSCGGILALKAGFDPRVSAVLIESSGILKNPPPGGFAGLPQMTSLKKEDLDKLHTPVLYLLGGPEDIAESNGLDDFEHVHKVPIFLGDQPGAGHGGLMSVPNAEGTKIELDWLSWQLNHDEIAAQTFTGAHCELCRDFRWQVHRKGIQ</sequence>
<dbReference type="PANTHER" id="PTHR33428:SF14">
    <property type="entry name" value="CARBOXYLESTERASE TYPE B DOMAIN-CONTAINING PROTEIN"/>
    <property type="match status" value="1"/>
</dbReference>
<evidence type="ECO:0000256" key="1">
    <source>
        <dbReference type="SAM" id="MobiDB-lite"/>
    </source>
</evidence>
<dbReference type="SUPFAM" id="SSF53474">
    <property type="entry name" value="alpha/beta-Hydrolases"/>
    <property type="match status" value="1"/>
</dbReference>
<feature type="signal peptide" evidence="2">
    <location>
        <begin position="1"/>
        <end position="23"/>
    </location>
</feature>
<protein>
    <recommendedName>
        <fullName evidence="5">Alpha/beta hydrolase</fullName>
    </recommendedName>
</protein>
<evidence type="ECO:0000313" key="4">
    <source>
        <dbReference type="Proteomes" id="UP001059380"/>
    </source>
</evidence>
<keyword evidence="4" id="KW-1185">Reference proteome</keyword>
<evidence type="ECO:0008006" key="5">
    <source>
        <dbReference type="Google" id="ProtNLM"/>
    </source>
</evidence>